<evidence type="ECO:0000256" key="9">
    <source>
        <dbReference type="ARBA" id="ARBA00023201"/>
    </source>
</evidence>
<dbReference type="Proteomes" id="UP000014760">
    <property type="component" value="Unassembled WGS sequence"/>
</dbReference>
<dbReference type="OrthoDB" id="6021021at2759"/>
<dbReference type="Pfam" id="PF00858">
    <property type="entry name" value="ASC"/>
    <property type="match status" value="1"/>
</dbReference>
<protein>
    <submittedName>
        <fullName evidence="14 15">Uncharacterized protein</fullName>
    </submittedName>
</protein>
<dbReference type="EnsemblMetazoa" id="CapteT200711">
    <property type="protein sequence ID" value="CapteP200711"/>
    <property type="gene ID" value="CapteG200711"/>
</dbReference>
<keyword evidence="10 11" id="KW-0407">Ion channel</keyword>
<reference evidence="15" key="3">
    <citation type="submission" date="2015-06" db="UniProtKB">
        <authorList>
            <consortium name="EnsemblMetazoa"/>
        </authorList>
    </citation>
    <scope>IDENTIFICATION</scope>
</reference>
<feature type="region of interest" description="Disordered" evidence="12">
    <location>
        <begin position="169"/>
        <end position="304"/>
    </location>
</feature>
<evidence type="ECO:0000256" key="3">
    <source>
        <dbReference type="ARBA" id="ARBA00022461"/>
    </source>
</evidence>
<keyword evidence="3 11" id="KW-0894">Sodium channel</keyword>
<dbReference type="EMBL" id="KB298404">
    <property type="protein sequence ID" value="ELU09235.1"/>
    <property type="molecule type" value="Genomic_DNA"/>
</dbReference>
<keyword evidence="2 11" id="KW-0813">Transport</keyword>
<evidence type="ECO:0000256" key="5">
    <source>
        <dbReference type="ARBA" id="ARBA00022989"/>
    </source>
</evidence>
<dbReference type="PRINTS" id="PR01078">
    <property type="entry name" value="AMINACHANNEL"/>
</dbReference>
<feature type="compositionally biased region" description="Polar residues" evidence="12">
    <location>
        <begin position="286"/>
        <end position="304"/>
    </location>
</feature>
<gene>
    <name evidence="14" type="ORF">CAPTEDRAFT_200711</name>
</gene>
<feature type="compositionally biased region" description="Pro residues" evidence="12">
    <location>
        <begin position="201"/>
        <end position="212"/>
    </location>
</feature>
<dbReference type="GO" id="GO:0015280">
    <property type="term" value="F:ligand-gated sodium channel activity"/>
    <property type="evidence" value="ECO:0007669"/>
    <property type="project" value="TreeGrafter"/>
</dbReference>
<reference evidence="16" key="1">
    <citation type="submission" date="2012-12" db="EMBL/GenBank/DDBJ databases">
        <authorList>
            <person name="Hellsten U."/>
            <person name="Grimwood J."/>
            <person name="Chapman J.A."/>
            <person name="Shapiro H."/>
            <person name="Aerts A."/>
            <person name="Otillar R.P."/>
            <person name="Terry A.Y."/>
            <person name="Boore J.L."/>
            <person name="Simakov O."/>
            <person name="Marletaz F."/>
            <person name="Cho S.-J."/>
            <person name="Edsinger-Gonzales E."/>
            <person name="Havlak P."/>
            <person name="Kuo D.-H."/>
            <person name="Larsson T."/>
            <person name="Lv J."/>
            <person name="Arendt D."/>
            <person name="Savage R."/>
            <person name="Osoegawa K."/>
            <person name="de Jong P."/>
            <person name="Lindberg D.R."/>
            <person name="Seaver E.C."/>
            <person name="Weisblat D.A."/>
            <person name="Putnam N.H."/>
            <person name="Grigoriev I.V."/>
            <person name="Rokhsar D.S."/>
        </authorList>
    </citation>
    <scope>NUCLEOTIDE SEQUENCE</scope>
    <source>
        <strain evidence="16">I ESC-2004</strain>
    </source>
</reference>
<comment type="similarity">
    <text evidence="11">Belongs to the amiloride-sensitive sodium channel (TC 1.A.6) family.</text>
</comment>
<keyword evidence="4 11" id="KW-0812">Transmembrane</keyword>
<evidence type="ECO:0000256" key="7">
    <source>
        <dbReference type="ARBA" id="ARBA00023065"/>
    </source>
</evidence>
<evidence type="ECO:0000256" key="8">
    <source>
        <dbReference type="ARBA" id="ARBA00023136"/>
    </source>
</evidence>
<dbReference type="PANTHER" id="PTHR11690:SF248">
    <property type="entry name" value="PICKPOCKET 17, ISOFORM A"/>
    <property type="match status" value="1"/>
</dbReference>
<organism evidence="14">
    <name type="scientific">Capitella teleta</name>
    <name type="common">Polychaete worm</name>
    <dbReference type="NCBI Taxonomy" id="283909"/>
    <lineage>
        <taxon>Eukaryota</taxon>
        <taxon>Metazoa</taxon>
        <taxon>Spiralia</taxon>
        <taxon>Lophotrochozoa</taxon>
        <taxon>Annelida</taxon>
        <taxon>Polychaeta</taxon>
        <taxon>Sedentaria</taxon>
        <taxon>Scolecida</taxon>
        <taxon>Capitellidae</taxon>
        <taxon>Capitella</taxon>
    </lineage>
</organism>
<feature type="compositionally biased region" description="Basic and acidic residues" evidence="12">
    <location>
        <begin position="42"/>
        <end position="59"/>
    </location>
</feature>
<dbReference type="AlphaFoldDB" id="R7USQ5"/>
<evidence type="ECO:0000313" key="15">
    <source>
        <dbReference type="EnsemblMetazoa" id="CapteP200711"/>
    </source>
</evidence>
<sequence>MSRNRGYFDDFNGYYPESVESVNGHLREQSSGQPTDQFWSQRSEDSTKFQKNEAPKEDNTTNEGIAARFASTTSLQGVAFIHRSQHWYSRAFWVLVFLTATGAAFWQTYLIFTKYYKRDTTTSVNIGYAKLAYPSVTFCNLNPIRQSAVNKYLNGSDVMTLVEKVAPRTEYNRRKKNNNNQRALPPPQDGDQAPQDRDPAPPDGDPAPPAGDPAPQNGDPAPQDGDPAPPDGDPALPDGDPFPPAGDPAPQDGDPAPPDGAAPVQPEIDPIGPLPIPTGNPDDVTTPDSDTATSSGTEPSSAETTAAYAGDDYYYDDDHLFIDPTEEEFQTKYGKRDIHENVQRQLDEDYGYGEQSESSVLSEKYRELMSNLSRETRQLIGHQVRDMIISCSINGRKCSYKNFTEFQDVDYGNCFTFNSVELNPRPIKALNSGIQYGLNMLLYLEEVEHVRGLSGGRGSRFAVHAHNTMPFVGQNGISASSGEETFVGIKLLNMTRLGQPYTTCGDGGVFNAFYNGTTGYTVEACINTCVDRTIASKCGCYRPEMAEYYYKSVNESLPACETAKEINCTNTVRVRDELGNLDCGCNQACRDVQYEMEISSNAWPTADLWFTLIDSVCARNKDQCAKFKDIGDDLEKSSAGDPEGMRMDQEYVLRKNFQRVTVYYRDLNFETITEKADYELVYFRCCARKRTPKSGNEKHEAKFRPNNQGYSTKYSQSQFLNNLNNEYGMHGRVSPRM</sequence>
<evidence type="ECO:0000256" key="12">
    <source>
        <dbReference type="SAM" id="MobiDB-lite"/>
    </source>
</evidence>
<evidence type="ECO:0000256" key="4">
    <source>
        <dbReference type="ARBA" id="ARBA00022692"/>
    </source>
</evidence>
<feature type="transmembrane region" description="Helical" evidence="13">
    <location>
        <begin position="91"/>
        <end position="112"/>
    </location>
</feature>
<keyword evidence="8 13" id="KW-0472">Membrane</keyword>
<accession>R7USQ5</accession>
<keyword evidence="7 11" id="KW-0406">Ion transport</keyword>
<dbReference type="HOGENOM" id="CLU_376554_0_0_1"/>
<feature type="compositionally biased region" description="Low complexity" evidence="12">
    <location>
        <begin position="213"/>
        <end position="226"/>
    </location>
</feature>
<dbReference type="EMBL" id="AMQN01006448">
    <property type="status" value="NOT_ANNOTATED_CDS"/>
    <property type="molecule type" value="Genomic_DNA"/>
</dbReference>
<proteinExistence type="inferred from homology"/>
<dbReference type="InterPro" id="IPR001873">
    <property type="entry name" value="ENaC"/>
</dbReference>
<feature type="compositionally biased region" description="Polar residues" evidence="12">
    <location>
        <begin position="29"/>
        <end position="41"/>
    </location>
</feature>
<dbReference type="Gene3D" id="2.60.470.10">
    <property type="entry name" value="Acid-sensing ion channels like domains"/>
    <property type="match status" value="2"/>
</dbReference>
<name>R7USQ5_CAPTE</name>
<evidence type="ECO:0000256" key="1">
    <source>
        <dbReference type="ARBA" id="ARBA00004141"/>
    </source>
</evidence>
<dbReference type="PANTHER" id="PTHR11690">
    <property type="entry name" value="AMILORIDE-SENSITIVE SODIUM CHANNEL-RELATED"/>
    <property type="match status" value="1"/>
</dbReference>
<evidence type="ECO:0000256" key="11">
    <source>
        <dbReference type="RuleBase" id="RU000679"/>
    </source>
</evidence>
<evidence type="ECO:0000256" key="2">
    <source>
        <dbReference type="ARBA" id="ARBA00022448"/>
    </source>
</evidence>
<comment type="subcellular location">
    <subcellularLocation>
        <location evidence="1">Membrane</location>
        <topology evidence="1">Multi-pass membrane protein</topology>
    </subcellularLocation>
</comment>
<keyword evidence="5 13" id="KW-1133">Transmembrane helix</keyword>
<evidence type="ECO:0000256" key="10">
    <source>
        <dbReference type="ARBA" id="ARBA00023303"/>
    </source>
</evidence>
<dbReference type="STRING" id="283909.R7USQ5"/>
<dbReference type="GO" id="GO:0005886">
    <property type="term" value="C:plasma membrane"/>
    <property type="evidence" value="ECO:0007669"/>
    <property type="project" value="TreeGrafter"/>
</dbReference>
<keyword evidence="9 11" id="KW-0739">Sodium transport</keyword>
<keyword evidence="6" id="KW-0915">Sodium</keyword>
<reference evidence="14 16" key="2">
    <citation type="journal article" date="2013" name="Nature">
        <title>Insights into bilaterian evolution from three spiralian genomes.</title>
        <authorList>
            <person name="Simakov O."/>
            <person name="Marletaz F."/>
            <person name="Cho S.J."/>
            <person name="Edsinger-Gonzales E."/>
            <person name="Havlak P."/>
            <person name="Hellsten U."/>
            <person name="Kuo D.H."/>
            <person name="Larsson T."/>
            <person name="Lv J."/>
            <person name="Arendt D."/>
            <person name="Savage R."/>
            <person name="Osoegawa K."/>
            <person name="de Jong P."/>
            <person name="Grimwood J."/>
            <person name="Chapman J.A."/>
            <person name="Shapiro H."/>
            <person name="Aerts A."/>
            <person name="Otillar R.P."/>
            <person name="Terry A.Y."/>
            <person name="Boore J.L."/>
            <person name="Grigoriev I.V."/>
            <person name="Lindberg D.R."/>
            <person name="Seaver E.C."/>
            <person name="Weisblat D.A."/>
            <person name="Putnam N.H."/>
            <person name="Rokhsar D.S."/>
        </authorList>
    </citation>
    <scope>NUCLEOTIDE SEQUENCE</scope>
    <source>
        <strain evidence="14 16">I ESC-2004</strain>
    </source>
</reference>
<evidence type="ECO:0000313" key="16">
    <source>
        <dbReference type="Proteomes" id="UP000014760"/>
    </source>
</evidence>
<evidence type="ECO:0000256" key="6">
    <source>
        <dbReference type="ARBA" id="ARBA00023053"/>
    </source>
</evidence>
<evidence type="ECO:0000256" key="13">
    <source>
        <dbReference type="SAM" id="Phobius"/>
    </source>
</evidence>
<keyword evidence="16" id="KW-1185">Reference proteome</keyword>
<feature type="region of interest" description="Disordered" evidence="12">
    <location>
        <begin position="22"/>
        <end position="63"/>
    </location>
</feature>
<evidence type="ECO:0000313" key="14">
    <source>
        <dbReference type="EMBL" id="ELU09235.1"/>
    </source>
</evidence>
<dbReference type="OMA" id="KKYPNWM"/>